<name>A0AC34FPR7_9BILA</name>
<organism evidence="1 2">
    <name type="scientific">Panagrolaimus sp. ES5</name>
    <dbReference type="NCBI Taxonomy" id="591445"/>
    <lineage>
        <taxon>Eukaryota</taxon>
        <taxon>Metazoa</taxon>
        <taxon>Ecdysozoa</taxon>
        <taxon>Nematoda</taxon>
        <taxon>Chromadorea</taxon>
        <taxon>Rhabditida</taxon>
        <taxon>Tylenchina</taxon>
        <taxon>Panagrolaimomorpha</taxon>
        <taxon>Panagrolaimoidea</taxon>
        <taxon>Panagrolaimidae</taxon>
        <taxon>Panagrolaimus</taxon>
    </lineage>
</organism>
<dbReference type="WBParaSite" id="ES5_v2.g19278.t1">
    <property type="protein sequence ID" value="ES5_v2.g19278.t1"/>
    <property type="gene ID" value="ES5_v2.g19278"/>
</dbReference>
<proteinExistence type="predicted"/>
<accession>A0AC34FPR7</accession>
<protein>
    <submittedName>
        <fullName evidence="2">Uncharacterized protein</fullName>
    </submittedName>
</protein>
<reference evidence="2" key="1">
    <citation type="submission" date="2022-11" db="UniProtKB">
        <authorList>
            <consortium name="WormBaseParasite"/>
        </authorList>
    </citation>
    <scope>IDENTIFICATION</scope>
</reference>
<evidence type="ECO:0000313" key="1">
    <source>
        <dbReference type="Proteomes" id="UP000887579"/>
    </source>
</evidence>
<dbReference type="Proteomes" id="UP000887579">
    <property type="component" value="Unplaced"/>
</dbReference>
<sequence length="157" mass="17456">MIEIIKVLATKKDATCIALITGMDDRIVVCVVDAKTNEYIPEAYSTKSIAAQQFVKDIPKLFGSKLKAVILQAEHFKNVDYESTLEFRKALKEKFDSLSLPTFFNSGLEHHFSAVIIGSKINAKIGDQIVIIVPNEMGSCPKLRFLNVIVFTAVSDF</sequence>
<evidence type="ECO:0000313" key="2">
    <source>
        <dbReference type="WBParaSite" id="ES5_v2.g19278.t1"/>
    </source>
</evidence>